<evidence type="ECO:0000313" key="5">
    <source>
        <dbReference type="Proteomes" id="UP000221653"/>
    </source>
</evidence>
<dbReference type="NCBIfam" id="TIGR01214">
    <property type="entry name" value="rmlD"/>
    <property type="match status" value="1"/>
</dbReference>
<name>A0A2A9DL60_9CORY</name>
<dbReference type="PANTHER" id="PTHR10491">
    <property type="entry name" value="DTDP-4-DEHYDRORHAMNOSE REDUCTASE"/>
    <property type="match status" value="1"/>
</dbReference>
<gene>
    <name evidence="4" type="ORF">ATK06_0154</name>
</gene>
<comment type="function">
    <text evidence="2">Catalyzes the reduction of dTDP-6-deoxy-L-lyxo-4-hexulose to yield dTDP-L-rhamnose.</text>
</comment>
<evidence type="ECO:0000256" key="1">
    <source>
        <dbReference type="ARBA" id="ARBA00010944"/>
    </source>
</evidence>
<dbReference type="PANTHER" id="PTHR10491:SF4">
    <property type="entry name" value="METHIONINE ADENOSYLTRANSFERASE 2 SUBUNIT BETA"/>
    <property type="match status" value="1"/>
</dbReference>
<dbReference type="Gene3D" id="3.40.50.720">
    <property type="entry name" value="NAD(P)-binding Rossmann-like Domain"/>
    <property type="match status" value="1"/>
</dbReference>
<evidence type="ECO:0000259" key="3">
    <source>
        <dbReference type="Pfam" id="PF04321"/>
    </source>
</evidence>
<accession>A0A2A9DL60</accession>
<dbReference type="InterPro" id="IPR029903">
    <property type="entry name" value="RmlD-like-bd"/>
</dbReference>
<dbReference type="Proteomes" id="UP000221653">
    <property type="component" value="Unassembled WGS sequence"/>
</dbReference>
<feature type="domain" description="RmlD-like substrate binding" evidence="3">
    <location>
        <begin position="5"/>
        <end position="266"/>
    </location>
</feature>
<dbReference type="EMBL" id="PDJF01000001">
    <property type="protein sequence ID" value="PFG27106.1"/>
    <property type="molecule type" value="Genomic_DNA"/>
</dbReference>
<evidence type="ECO:0000256" key="2">
    <source>
        <dbReference type="RuleBase" id="RU364082"/>
    </source>
</evidence>
<dbReference type="GO" id="GO:0008831">
    <property type="term" value="F:dTDP-4-dehydrorhamnose reductase activity"/>
    <property type="evidence" value="ECO:0007669"/>
    <property type="project" value="UniProtKB-EC"/>
</dbReference>
<dbReference type="AlphaFoldDB" id="A0A2A9DL60"/>
<organism evidence="4 5">
    <name type="scientific">Corynebacterium renale</name>
    <dbReference type="NCBI Taxonomy" id="1724"/>
    <lineage>
        <taxon>Bacteria</taxon>
        <taxon>Bacillati</taxon>
        <taxon>Actinomycetota</taxon>
        <taxon>Actinomycetes</taxon>
        <taxon>Mycobacteriales</taxon>
        <taxon>Corynebacteriaceae</taxon>
        <taxon>Corynebacterium</taxon>
    </lineage>
</organism>
<dbReference type="OrthoDB" id="9803892at2"/>
<dbReference type="GO" id="GO:0005829">
    <property type="term" value="C:cytosol"/>
    <property type="evidence" value="ECO:0007669"/>
    <property type="project" value="TreeGrafter"/>
</dbReference>
<sequence>MEKKRIVVTGAAGQLGQALAMHPDALPAVFATREDLPLAAAETSPLLDGVDIIINAAAYTLVDAAESHPDAAWEVNAAGPAALARRAEREKAHLIHVSTDYVFGQAPAREPLRPCDPPRPVSVYGQTKLEGEIPVLAGGGTVIRTAWVYSGNLLPEHKDFVSTMLRLAAGEAPVRVVDDQIGSPTFVGDLAGAIWHEARALRPGIFHATGAGRASWADVARAVFEEAGYDPNRVERITTAEYPTPAQRPAWSVLHSDYALPQWRDGIARAVAGRL</sequence>
<keyword evidence="2" id="KW-0521">NADP</keyword>
<dbReference type="Pfam" id="PF04321">
    <property type="entry name" value="RmlD_sub_bind"/>
    <property type="match status" value="1"/>
</dbReference>
<dbReference type="SUPFAM" id="SSF51735">
    <property type="entry name" value="NAD(P)-binding Rossmann-fold domains"/>
    <property type="match status" value="1"/>
</dbReference>
<comment type="similarity">
    <text evidence="1 2">Belongs to the dTDP-4-dehydrorhamnose reductase family.</text>
</comment>
<dbReference type="InterPro" id="IPR005913">
    <property type="entry name" value="dTDP_dehydrorham_reduct"/>
</dbReference>
<dbReference type="UniPathway" id="UPA00124"/>
<evidence type="ECO:0000313" key="4">
    <source>
        <dbReference type="EMBL" id="PFG27106.1"/>
    </source>
</evidence>
<dbReference type="CDD" id="cd05254">
    <property type="entry name" value="dTDP_HR_like_SDR_e"/>
    <property type="match status" value="1"/>
</dbReference>
<dbReference type="EC" id="1.1.1.133" evidence="2"/>
<proteinExistence type="inferred from homology"/>
<keyword evidence="2" id="KW-0560">Oxidoreductase</keyword>
<protein>
    <recommendedName>
        <fullName evidence="2">dTDP-4-dehydrorhamnose reductase</fullName>
        <ecNumber evidence="2">1.1.1.133</ecNumber>
    </recommendedName>
</protein>
<reference evidence="4 5" key="1">
    <citation type="submission" date="2017-10" db="EMBL/GenBank/DDBJ databases">
        <title>Sequencing the genomes of 1000 actinobacteria strains.</title>
        <authorList>
            <person name="Klenk H.-P."/>
        </authorList>
    </citation>
    <scope>NUCLEOTIDE SEQUENCE [LARGE SCALE GENOMIC DNA]</scope>
    <source>
        <strain evidence="4 5">DSM 20688</strain>
    </source>
</reference>
<comment type="pathway">
    <text evidence="2">Carbohydrate biosynthesis; dTDP-L-rhamnose biosynthesis.</text>
</comment>
<comment type="caution">
    <text evidence="4">The sequence shown here is derived from an EMBL/GenBank/DDBJ whole genome shotgun (WGS) entry which is preliminary data.</text>
</comment>
<dbReference type="RefSeq" id="WP_048381436.1">
    <property type="nucleotide sequence ID" value="NZ_LDYE01000011.1"/>
</dbReference>
<dbReference type="GO" id="GO:0019305">
    <property type="term" value="P:dTDP-rhamnose biosynthetic process"/>
    <property type="evidence" value="ECO:0007669"/>
    <property type="project" value="UniProtKB-UniPathway"/>
</dbReference>
<dbReference type="InterPro" id="IPR036291">
    <property type="entry name" value="NAD(P)-bd_dom_sf"/>
</dbReference>
<dbReference type="STRING" id="1724.GCA_001044175_00264"/>
<dbReference type="Gene3D" id="3.90.25.10">
    <property type="entry name" value="UDP-galactose 4-epimerase, domain 1"/>
    <property type="match status" value="1"/>
</dbReference>
<keyword evidence="5" id="KW-1185">Reference proteome</keyword>